<evidence type="ECO:0000313" key="2">
    <source>
        <dbReference type="Proteomes" id="UP000008370"/>
    </source>
</evidence>
<dbReference type="AlphaFoldDB" id="K5WU00"/>
<dbReference type="InParanoid" id="K5WU00"/>
<accession>K5WU00</accession>
<dbReference type="Proteomes" id="UP000008370">
    <property type="component" value="Unassembled WGS sequence"/>
</dbReference>
<dbReference type="HOGENOM" id="CLU_3107136_0_0_1"/>
<reference evidence="1 2" key="1">
    <citation type="journal article" date="2012" name="BMC Genomics">
        <title>Comparative genomics of the white-rot fungi, Phanerochaete carnosa and P. chrysosporium, to elucidate the genetic basis of the distinct wood types they colonize.</title>
        <authorList>
            <person name="Suzuki H."/>
            <person name="MacDonald J."/>
            <person name="Syed K."/>
            <person name="Salamov A."/>
            <person name="Hori C."/>
            <person name="Aerts A."/>
            <person name="Henrissat B."/>
            <person name="Wiebenga A."/>
            <person name="vanKuyk P.A."/>
            <person name="Barry K."/>
            <person name="Lindquist E."/>
            <person name="LaButti K."/>
            <person name="Lapidus A."/>
            <person name="Lucas S."/>
            <person name="Coutinho P."/>
            <person name="Gong Y."/>
            <person name="Samejima M."/>
            <person name="Mahadevan R."/>
            <person name="Abou-Zaid M."/>
            <person name="de Vries R.P."/>
            <person name="Igarashi K."/>
            <person name="Yadav J.S."/>
            <person name="Grigoriev I.V."/>
            <person name="Master E.R."/>
        </authorList>
    </citation>
    <scope>NUCLEOTIDE SEQUENCE [LARGE SCALE GENOMIC DNA]</scope>
    <source>
        <strain evidence="1 2">HHB-10118-sp</strain>
    </source>
</reference>
<protein>
    <submittedName>
        <fullName evidence="1">Uncharacterized protein</fullName>
    </submittedName>
</protein>
<sequence length="51" mass="6135">MDTLRTVRFTLLVYSFQSYSEVGRGVWRRWLERVLPAHLQDSYTLTVDRDT</sequence>
<evidence type="ECO:0000313" key="1">
    <source>
        <dbReference type="EMBL" id="EKM53902.1"/>
    </source>
</evidence>
<dbReference type="EMBL" id="JH930473">
    <property type="protein sequence ID" value="EKM53902.1"/>
    <property type="molecule type" value="Genomic_DNA"/>
</dbReference>
<dbReference type="GeneID" id="18916832"/>
<gene>
    <name evidence="1" type="ORF">PHACADRAFT_257391</name>
</gene>
<keyword evidence="2" id="KW-1185">Reference proteome</keyword>
<dbReference type="KEGG" id="pco:PHACADRAFT_257391"/>
<organism evidence="1 2">
    <name type="scientific">Phanerochaete carnosa (strain HHB-10118-sp)</name>
    <name type="common">White-rot fungus</name>
    <name type="synonym">Peniophora carnosa</name>
    <dbReference type="NCBI Taxonomy" id="650164"/>
    <lineage>
        <taxon>Eukaryota</taxon>
        <taxon>Fungi</taxon>
        <taxon>Dikarya</taxon>
        <taxon>Basidiomycota</taxon>
        <taxon>Agaricomycotina</taxon>
        <taxon>Agaricomycetes</taxon>
        <taxon>Polyporales</taxon>
        <taxon>Phanerochaetaceae</taxon>
        <taxon>Phanerochaete</taxon>
    </lineage>
</organism>
<proteinExistence type="predicted"/>
<name>K5WU00_PHACS</name>
<dbReference type="RefSeq" id="XP_007396613.1">
    <property type="nucleotide sequence ID" value="XM_007396551.1"/>
</dbReference>